<dbReference type="Pfam" id="PF00651">
    <property type="entry name" value="BTB"/>
    <property type="match status" value="2"/>
</dbReference>
<dbReference type="PANTHER" id="PTHR35918:SF1">
    <property type="entry name" value="BTB DOMAIN-CONTAINING PROTEIN"/>
    <property type="match status" value="1"/>
</dbReference>
<reference evidence="3" key="1">
    <citation type="journal article" date="2023" name="GigaByte">
        <title>Genome assembly of the bearded iris, Iris pallida Lam.</title>
        <authorList>
            <person name="Bruccoleri R.E."/>
            <person name="Oakeley E.J."/>
            <person name="Faust A.M.E."/>
            <person name="Altorfer M."/>
            <person name="Dessus-Babus S."/>
            <person name="Burckhardt D."/>
            <person name="Oertli M."/>
            <person name="Naumann U."/>
            <person name="Petersen F."/>
            <person name="Wong J."/>
        </authorList>
    </citation>
    <scope>NUCLEOTIDE SEQUENCE</scope>
    <source>
        <strain evidence="3">GSM-AAB239-AS_SAM_17_03QT</strain>
    </source>
</reference>
<dbReference type="InterPro" id="IPR044953">
    <property type="entry name" value="At1g04390-like"/>
</dbReference>
<dbReference type="EMBL" id="JANAVB010041416">
    <property type="protein sequence ID" value="KAJ6796287.1"/>
    <property type="molecule type" value="Genomic_DNA"/>
</dbReference>
<dbReference type="CDD" id="cd18186">
    <property type="entry name" value="BTB_POZ_ZBTB_KLHL-like"/>
    <property type="match status" value="1"/>
</dbReference>
<protein>
    <submittedName>
        <fullName evidence="3">BTB/POZ domain-containing protein isoform X1</fullName>
    </submittedName>
</protein>
<evidence type="ECO:0000256" key="1">
    <source>
        <dbReference type="ARBA" id="ARBA00004906"/>
    </source>
</evidence>
<dbReference type="InterPro" id="IPR011989">
    <property type="entry name" value="ARM-like"/>
</dbReference>
<evidence type="ECO:0000259" key="2">
    <source>
        <dbReference type="PROSITE" id="PS50097"/>
    </source>
</evidence>
<dbReference type="SMART" id="SM00225">
    <property type="entry name" value="BTB"/>
    <property type="match status" value="2"/>
</dbReference>
<dbReference type="InterPro" id="IPR011333">
    <property type="entry name" value="SKP1/BTB/POZ_sf"/>
</dbReference>
<evidence type="ECO:0000313" key="3">
    <source>
        <dbReference type="EMBL" id="KAJ6796287.1"/>
    </source>
</evidence>
<name>A0AAX6DWS3_IRIPA</name>
<dbReference type="PANTHER" id="PTHR35918">
    <property type="entry name" value="OS06G0674800 PROTEIN"/>
    <property type="match status" value="1"/>
</dbReference>
<organism evidence="3 4">
    <name type="scientific">Iris pallida</name>
    <name type="common">Sweet iris</name>
    <dbReference type="NCBI Taxonomy" id="29817"/>
    <lineage>
        <taxon>Eukaryota</taxon>
        <taxon>Viridiplantae</taxon>
        <taxon>Streptophyta</taxon>
        <taxon>Embryophyta</taxon>
        <taxon>Tracheophyta</taxon>
        <taxon>Spermatophyta</taxon>
        <taxon>Magnoliopsida</taxon>
        <taxon>Liliopsida</taxon>
        <taxon>Asparagales</taxon>
        <taxon>Iridaceae</taxon>
        <taxon>Iridoideae</taxon>
        <taxon>Irideae</taxon>
        <taxon>Iris</taxon>
    </lineage>
</organism>
<dbReference type="SUPFAM" id="SSF48371">
    <property type="entry name" value="ARM repeat"/>
    <property type="match status" value="1"/>
</dbReference>
<dbReference type="InterPro" id="IPR059007">
    <property type="entry name" value="ARM_At1g04390"/>
</dbReference>
<accession>A0AAX6DWS3</accession>
<dbReference type="Gene3D" id="1.25.10.10">
    <property type="entry name" value="Leucine-rich Repeat Variant"/>
    <property type="match status" value="1"/>
</dbReference>
<dbReference type="InterPro" id="IPR000210">
    <property type="entry name" value="BTB/POZ_dom"/>
</dbReference>
<comment type="pathway">
    <text evidence="1">Protein modification; protein ubiquitination.</text>
</comment>
<dbReference type="Pfam" id="PF26522">
    <property type="entry name" value="ARM_6"/>
    <property type="match status" value="1"/>
</dbReference>
<keyword evidence="4" id="KW-1185">Reference proteome</keyword>
<comment type="caution">
    <text evidence="3">The sequence shown here is derived from an EMBL/GenBank/DDBJ whole genome shotgun (WGS) entry which is preliminary data.</text>
</comment>
<feature type="domain" description="BTB" evidence="2">
    <location>
        <begin position="826"/>
        <end position="903"/>
    </location>
</feature>
<reference evidence="3" key="2">
    <citation type="submission" date="2023-04" db="EMBL/GenBank/DDBJ databases">
        <authorList>
            <person name="Bruccoleri R.E."/>
            <person name="Oakeley E.J."/>
            <person name="Faust A.-M."/>
            <person name="Dessus-Babus S."/>
            <person name="Altorfer M."/>
            <person name="Burckhardt D."/>
            <person name="Oertli M."/>
            <person name="Naumann U."/>
            <person name="Petersen F."/>
            <person name="Wong J."/>
        </authorList>
    </citation>
    <scope>NUCLEOTIDE SEQUENCE</scope>
    <source>
        <strain evidence="3">GSM-AAB239-AS_SAM_17_03QT</strain>
        <tissue evidence="3">Leaf</tissue>
    </source>
</reference>
<dbReference type="Proteomes" id="UP001140949">
    <property type="component" value="Unassembled WGS sequence"/>
</dbReference>
<feature type="domain" description="BTB" evidence="2">
    <location>
        <begin position="689"/>
        <end position="776"/>
    </location>
</feature>
<dbReference type="AlphaFoldDB" id="A0AAX6DWS3"/>
<evidence type="ECO:0000313" key="4">
    <source>
        <dbReference type="Proteomes" id="UP001140949"/>
    </source>
</evidence>
<dbReference type="SUPFAM" id="SSF54695">
    <property type="entry name" value="POZ domain"/>
    <property type="match status" value="2"/>
</dbReference>
<dbReference type="Gene3D" id="3.30.710.10">
    <property type="entry name" value="Potassium Channel Kv1.1, Chain A"/>
    <property type="match status" value="2"/>
</dbReference>
<dbReference type="InterPro" id="IPR016024">
    <property type="entry name" value="ARM-type_fold"/>
</dbReference>
<sequence>MGSSSKSGGKGKKPELSDHAITLRNRLHQALSLGIRLSSDKRKRWYCVDAEIQSHALRTVAAFINCISSAPLQHPLIKESVSDMLVALAGILQSENPRIVSQAADLTKKLVNSLGSSIIQYDILELVMSLSQLLPSCQLPVQIECAIALNCILKKLGGMSYKGSKEVWKSVEETSLVGNVVCALQGFIYGMKPIEYFIEMASLLRTIMWRWPPSRYYVGSDAKLMDNLRDNYSSHDLSITVAVLQLCTALALCGNGAMMLLESKELLSQIMQSMGTSQPYSVRIEALKLCQQLMRSDEGCAALTFLYCEHIVEGILSAMGGWRSLCSNNIPSDQMPLVMQAYRTAEITRWSGSHHSSFWNLEIDRILLDTLLGNVSTNYQSQATVSSDELIAKLFENASDTRPYIWDILGWLAIQCEEDFAPQTKGKFCCLDVLISCACAAAKDLMLRSRSSLPPFASEVEPVSRAVLFMVLSPSKYISSRARDYLSEMAGPDGDGYLEILLTSLNLIATGDVSLVSDSLQTAVSLIGLSCYSALPQYWKLIVQKKGIQTVSAIIERCLTSDIHVSRSSIVFHLYHTSEGKTCCWDHVRDWEGEDILLFYSLQSLSQLISFSNFSGNHYKITSREEVFMRQGDSEAHNLIDRLFHILSNNCSPGPRWYAAYILSFFGFYGVPSKLGKRMERALQDNEFVDLQFVLSNGQALKVHGAILAARCPYLLPPEETSLKGRKCDDCPMNKNETEQTQIKLKHEVRISDRVDYGALIKILEYTYTGFFLLEEDLAKPLKALVKFCALTPLSRMLNRKLPTWGMANPCCKFTGALEHRGNPFVDIILEPEAFEEMTWNCSMCQLSMPHLHAHRIILSVSCDYLRALFQSGMHDSLSQMIKVPIGWKALVKLVTYFYSGELPGIKTDCIWNNMDVKQQLQELQAYVELSSLAEFWILEEVAEESLNVIVSCLNGDHKTSVQIIHYAISLCQWKIVEVAVSSIAHLYPKIRDAGDLENLSAEVIEMLRAEYVRYSQKNHS</sequence>
<gene>
    <name evidence="3" type="ORF">M6B38_223085</name>
</gene>
<proteinExistence type="predicted"/>
<dbReference type="PROSITE" id="PS50097">
    <property type="entry name" value="BTB"/>
    <property type="match status" value="2"/>
</dbReference>